<dbReference type="PANTHER" id="PTHR12691">
    <property type="entry name" value="MEDIATOR OF RNA POLYMERASE II TRANSCRIPTION SUBUNIT 23"/>
    <property type="match status" value="1"/>
</dbReference>
<dbReference type="GO" id="GO:0006357">
    <property type="term" value="P:regulation of transcription by RNA polymerase II"/>
    <property type="evidence" value="ECO:0007669"/>
    <property type="project" value="TreeGrafter"/>
</dbReference>
<protein>
    <recommendedName>
        <fullName evidence="3">Mediator of RNA polymerase II transcription subunit 23</fullName>
    </recommendedName>
    <alternativeName>
        <fullName evidence="7">Mediator complex subunit 23</fullName>
    </alternativeName>
</protein>
<evidence type="ECO:0000256" key="7">
    <source>
        <dbReference type="ARBA" id="ARBA00031961"/>
    </source>
</evidence>
<accession>A0A1Y3BFE6</accession>
<evidence type="ECO:0000256" key="1">
    <source>
        <dbReference type="ARBA" id="ARBA00004123"/>
    </source>
</evidence>
<sequence length="130" mass="15407">MSYTLALLHSYWFHGTFGQLCLMPQFIKEKIKPIVQTEEQLILVCYFVGPFLQRLQIERTKCIIDIAHELYQMLDTVDKKCTHLYHIDTIYRFTGNLLQKYIDERIDTMRPELQQKLRFLSQISDDSGSG</sequence>
<gene>
    <name evidence="8" type="ORF">BLA29_010060</name>
</gene>
<evidence type="ECO:0000256" key="3">
    <source>
        <dbReference type="ARBA" id="ARBA00019696"/>
    </source>
</evidence>
<evidence type="ECO:0000256" key="4">
    <source>
        <dbReference type="ARBA" id="ARBA00023015"/>
    </source>
</evidence>
<organism evidence="8 9">
    <name type="scientific">Euroglyphus maynei</name>
    <name type="common">Mayne's house dust mite</name>
    <dbReference type="NCBI Taxonomy" id="6958"/>
    <lineage>
        <taxon>Eukaryota</taxon>
        <taxon>Metazoa</taxon>
        <taxon>Ecdysozoa</taxon>
        <taxon>Arthropoda</taxon>
        <taxon>Chelicerata</taxon>
        <taxon>Arachnida</taxon>
        <taxon>Acari</taxon>
        <taxon>Acariformes</taxon>
        <taxon>Sarcoptiformes</taxon>
        <taxon>Astigmata</taxon>
        <taxon>Psoroptidia</taxon>
        <taxon>Analgoidea</taxon>
        <taxon>Pyroglyphidae</taxon>
        <taxon>Pyroglyphinae</taxon>
        <taxon>Euroglyphus</taxon>
    </lineage>
</organism>
<name>A0A1Y3BFE6_EURMA</name>
<dbReference type="AlphaFoldDB" id="A0A1Y3BFE6"/>
<evidence type="ECO:0000313" key="9">
    <source>
        <dbReference type="Proteomes" id="UP000194236"/>
    </source>
</evidence>
<keyword evidence="5" id="KW-0804">Transcription</keyword>
<dbReference type="Pfam" id="PF11573">
    <property type="entry name" value="Med23"/>
    <property type="match status" value="1"/>
</dbReference>
<dbReference type="Proteomes" id="UP000194236">
    <property type="component" value="Unassembled WGS sequence"/>
</dbReference>
<reference evidence="8 9" key="1">
    <citation type="submission" date="2017-03" db="EMBL/GenBank/DDBJ databases">
        <title>Genome Survey of Euroglyphus maynei.</title>
        <authorList>
            <person name="Arlian L.G."/>
            <person name="Morgan M.S."/>
            <person name="Rider S.D."/>
        </authorList>
    </citation>
    <scope>NUCLEOTIDE SEQUENCE [LARGE SCALE GENOMIC DNA]</scope>
    <source>
        <strain evidence="8">Arlian Lab</strain>
        <tissue evidence="8">Whole body</tissue>
    </source>
</reference>
<comment type="caution">
    <text evidence="8">The sequence shown here is derived from an EMBL/GenBank/DDBJ whole genome shotgun (WGS) entry which is preliminary data.</text>
</comment>
<comment type="subcellular location">
    <subcellularLocation>
        <location evidence="1">Nucleus</location>
    </subcellularLocation>
</comment>
<dbReference type="InterPro" id="IPR021629">
    <property type="entry name" value="Mediator_Med23"/>
</dbReference>
<evidence type="ECO:0000256" key="5">
    <source>
        <dbReference type="ARBA" id="ARBA00023163"/>
    </source>
</evidence>
<comment type="similarity">
    <text evidence="2">Belongs to the Mediator complex subunit 23 family.</text>
</comment>
<dbReference type="PANTHER" id="PTHR12691:SF10">
    <property type="entry name" value="MEDIATOR OF RNA POLYMERASE II TRANSCRIPTION SUBUNIT 23"/>
    <property type="match status" value="1"/>
</dbReference>
<dbReference type="GO" id="GO:0005667">
    <property type="term" value="C:transcription regulator complex"/>
    <property type="evidence" value="ECO:0007669"/>
    <property type="project" value="TreeGrafter"/>
</dbReference>
<evidence type="ECO:0000313" key="8">
    <source>
        <dbReference type="EMBL" id="OTF78598.1"/>
    </source>
</evidence>
<proteinExistence type="inferred from homology"/>
<dbReference type="OrthoDB" id="9982951at2759"/>
<dbReference type="GO" id="GO:0016592">
    <property type="term" value="C:mediator complex"/>
    <property type="evidence" value="ECO:0007669"/>
    <property type="project" value="TreeGrafter"/>
</dbReference>
<evidence type="ECO:0000256" key="2">
    <source>
        <dbReference type="ARBA" id="ARBA00010222"/>
    </source>
</evidence>
<dbReference type="GO" id="GO:0010628">
    <property type="term" value="P:positive regulation of gene expression"/>
    <property type="evidence" value="ECO:0007669"/>
    <property type="project" value="TreeGrafter"/>
</dbReference>
<keyword evidence="4" id="KW-0805">Transcription regulation</keyword>
<evidence type="ECO:0000256" key="6">
    <source>
        <dbReference type="ARBA" id="ARBA00023242"/>
    </source>
</evidence>
<keyword evidence="6" id="KW-0539">Nucleus</keyword>
<keyword evidence="9" id="KW-1185">Reference proteome</keyword>
<dbReference type="EMBL" id="MUJZ01027202">
    <property type="protein sequence ID" value="OTF78598.1"/>
    <property type="molecule type" value="Genomic_DNA"/>
</dbReference>